<name>D7MW13_ARALL</name>
<organism evidence="2">
    <name type="scientific">Arabidopsis lyrata subsp. lyrata</name>
    <name type="common">Lyre-leaved rock-cress</name>
    <dbReference type="NCBI Taxonomy" id="81972"/>
    <lineage>
        <taxon>Eukaryota</taxon>
        <taxon>Viridiplantae</taxon>
        <taxon>Streptophyta</taxon>
        <taxon>Embryophyta</taxon>
        <taxon>Tracheophyta</taxon>
        <taxon>Spermatophyta</taxon>
        <taxon>Magnoliopsida</taxon>
        <taxon>eudicotyledons</taxon>
        <taxon>Gunneridae</taxon>
        <taxon>Pentapetalae</taxon>
        <taxon>rosids</taxon>
        <taxon>malvids</taxon>
        <taxon>Brassicales</taxon>
        <taxon>Brassicaceae</taxon>
        <taxon>Camelineae</taxon>
        <taxon>Arabidopsis</taxon>
    </lineage>
</organism>
<reference evidence="2" key="1">
    <citation type="journal article" date="2011" name="Nat. Genet.">
        <title>The Arabidopsis lyrata genome sequence and the basis of rapid genome size change.</title>
        <authorList>
            <person name="Hu T.T."/>
            <person name="Pattyn P."/>
            <person name="Bakker E.G."/>
            <person name="Cao J."/>
            <person name="Cheng J.-F."/>
            <person name="Clark R.M."/>
            <person name="Fahlgren N."/>
            <person name="Fawcett J.A."/>
            <person name="Grimwood J."/>
            <person name="Gundlach H."/>
            <person name="Haberer G."/>
            <person name="Hollister J.D."/>
            <person name="Ossowski S."/>
            <person name="Ottilar R.P."/>
            <person name="Salamov A.A."/>
            <person name="Schneeberger K."/>
            <person name="Spannagl M."/>
            <person name="Wang X."/>
            <person name="Yang L."/>
            <person name="Nasrallah M.E."/>
            <person name="Bergelson J."/>
            <person name="Carrington J.C."/>
            <person name="Gaut B.S."/>
            <person name="Schmutz J."/>
            <person name="Mayer K.F.X."/>
            <person name="Van de Peer Y."/>
            <person name="Grigoriev I.V."/>
            <person name="Nordborg M."/>
            <person name="Weigel D."/>
            <person name="Guo Y.-L."/>
        </authorList>
    </citation>
    <scope>NUCLEOTIDE SEQUENCE [LARGE SCALE GENOMIC DNA]</scope>
    <source>
        <strain evidence="2">cv. MN47</strain>
    </source>
</reference>
<keyword evidence="2" id="KW-1185">Reference proteome</keyword>
<dbReference type="Proteomes" id="UP000008694">
    <property type="component" value="Unassembled WGS sequence"/>
</dbReference>
<evidence type="ECO:0000313" key="2">
    <source>
        <dbReference type="Proteomes" id="UP000008694"/>
    </source>
</evidence>
<dbReference type="HOGENOM" id="CLU_2561410_0_0_1"/>
<accession>D7MW13</accession>
<evidence type="ECO:0000313" key="1">
    <source>
        <dbReference type="EMBL" id="EFH39272.1"/>
    </source>
</evidence>
<gene>
    <name evidence="1" type="ORF">ARALYDRAFT_655475</name>
</gene>
<dbReference type="AlphaFoldDB" id="D7MW13"/>
<proteinExistence type="predicted"/>
<dbReference type="EMBL" id="GL348756">
    <property type="protein sequence ID" value="EFH39272.1"/>
    <property type="molecule type" value="Genomic_DNA"/>
</dbReference>
<protein>
    <submittedName>
        <fullName evidence="1">Predicted protein</fullName>
    </submittedName>
</protein>
<dbReference type="Gramene" id="Al_scaffold_0053_8">
    <property type="protein sequence ID" value="Al_scaffold_0053_8"/>
    <property type="gene ID" value="Al_scaffold_0053_8"/>
</dbReference>
<sequence>MEKEGEPMNEVDDIEGEWCKPKNTIRRTMDKTRTVDTTKTVKVFLDLDTTEVPEDDEQVKTLKDQIEKALQTPCKIVYCSKN</sequence>